<dbReference type="InterPro" id="IPR007339">
    <property type="entry name" value="RclC-like"/>
</dbReference>
<keyword evidence="3" id="KW-1185">Reference proteome</keyword>
<evidence type="ECO:0000256" key="1">
    <source>
        <dbReference type="SAM" id="Phobius"/>
    </source>
</evidence>
<evidence type="ECO:0008006" key="4">
    <source>
        <dbReference type="Google" id="ProtNLM"/>
    </source>
</evidence>
<gene>
    <name evidence="2" type="ORF">B5M45_07515</name>
</gene>
<evidence type="ECO:0000313" key="2">
    <source>
        <dbReference type="EMBL" id="ORJ62339.1"/>
    </source>
</evidence>
<dbReference type="Pfam" id="PF04224">
    <property type="entry name" value="DUF417"/>
    <property type="match status" value="1"/>
</dbReference>
<dbReference type="PANTHER" id="PTHR40106">
    <property type="entry name" value="INNER MEMBRANE PROTEIN RCLC"/>
    <property type="match status" value="1"/>
</dbReference>
<sequence>MSHNEATATMIDSPGKSLTTNVAPLVARYGLVIVLVWFGAMKFTHYESQGISHWVANSPFLGWVYNTMSIDAFGRLNGTVELVTAALLAAKPWLPKASVVGGVFASLFFLTTLSFMITTPGTGEASAGGFPVLSADGEFLMKDIALLGLALWLLVDAIDAARRQATLRAIFRESTD</sequence>
<dbReference type="GO" id="GO:1901530">
    <property type="term" value="P:response to hypochlorite"/>
    <property type="evidence" value="ECO:0007669"/>
    <property type="project" value="TreeGrafter"/>
</dbReference>
<organism evidence="2 3">
    <name type="scientific">Mycobacterium simiae</name>
    <name type="common">Mycobacterium habana</name>
    <dbReference type="NCBI Taxonomy" id="1784"/>
    <lineage>
        <taxon>Bacteria</taxon>
        <taxon>Bacillati</taxon>
        <taxon>Actinomycetota</taxon>
        <taxon>Actinomycetes</taxon>
        <taxon>Mycobacteriales</taxon>
        <taxon>Mycobacteriaceae</taxon>
        <taxon>Mycobacterium</taxon>
        <taxon>Mycobacterium simiae complex</taxon>
    </lineage>
</organism>
<comment type="caution">
    <text evidence="2">The sequence shown here is derived from an EMBL/GenBank/DDBJ whole genome shotgun (WGS) entry which is preliminary data.</text>
</comment>
<name>A0A1X0YB67_MYCSI</name>
<keyword evidence="1" id="KW-1133">Transmembrane helix</keyword>
<keyword evidence="1" id="KW-0812">Transmembrane</keyword>
<feature type="transmembrane region" description="Helical" evidence="1">
    <location>
        <begin position="22"/>
        <end position="40"/>
    </location>
</feature>
<dbReference type="RefSeq" id="WP_084949380.1">
    <property type="nucleotide sequence ID" value="NZ_JASWDE010000032.1"/>
</dbReference>
<accession>A0A1X0YB67</accession>
<dbReference type="GO" id="GO:0005886">
    <property type="term" value="C:plasma membrane"/>
    <property type="evidence" value="ECO:0007669"/>
    <property type="project" value="TreeGrafter"/>
</dbReference>
<keyword evidence="1" id="KW-0472">Membrane</keyword>
<reference evidence="2 3" key="1">
    <citation type="submission" date="2017-03" db="EMBL/GenBank/DDBJ databases">
        <title>Genomic insights into Mycobacterium simiae human colonization.</title>
        <authorList>
            <person name="Steffani J.L."/>
            <person name="Brunck M.E."/>
            <person name="Cruz E."/>
            <person name="Montiel R."/>
            <person name="Barona F."/>
        </authorList>
    </citation>
    <scope>NUCLEOTIDE SEQUENCE [LARGE SCALE GENOMIC DNA]</scope>
    <source>
        <strain evidence="2 3">MsiGto</strain>
    </source>
</reference>
<evidence type="ECO:0000313" key="3">
    <source>
        <dbReference type="Proteomes" id="UP000193040"/>
    </source>
</evidence>
<protein>
    <recommendedName>
        <fullName evidence="4">DUF417 family protein</fullName>
    </recommendedName>
</protein>
<dbReference type="EMBL" id="MZZM01000013">
    <property type="protein sequence ID" value="ORJ62339.1"/>
    <property type="molecule type" value="Genomic_DNA"/>
</dbReference>
<proteinExistence type="predicted"/>
<feature type="transmembrane region" description="Helical" evidence="1">
    <location>
        <begin position="97"/>
        <end position="119"/>
    </location>
</feature>
<dbReference type="STRING" id="1784.VC42_09950"/>
<dbReference type="AlphaFoldDB" id="A0A1X0YB67"/>
<feature type="transmembrane region" description="Helical" evidence="1">
    <location>
        <begin position="139"/>
        <end position="158"/>
    </location>
</feature>
<dbReference type="PANTHER" id="PTHR40106:SF1">
    <property type="entry name" value="INNER MEMBRANE PROTEIN RCLC"/>
    <property type="match status" value="1"/>
</dbReference>
<dbReference type="Proteomes" id="UP000193040">
    <property type="component" value="Unassembled WGS sequence"/>
</dbReference>